<accession>A0A5B7T646</accession>
<dbReference type="GO" id="GO:0030153">
    <property type="term" value="P:bacteriocin immunity"/>
    <property type="evidence" value="ECO:0007669"/>
    <property type="project" value="InterPro"/>
</dbReference>
<proteinExistence type="predicted"/>
<sequence>MANLFLQFAELIWSRMDELIMSDNVSDSERKIFVEAKQKIAKGQDSEAVAGKLKTQLSLLSLKKQLSPDVVPFFTELSRMYLGYGRRDNISIIS</sequence>
<evidence type="ECO:0008006" key="3">
    <source>
        <dbReference type="Google" id="ProtNLM"/>
    </source>
</evidence>
<reference evidence="1 2" key="1">
    <citation type="submission" date="2019-05" db="EMBL/GenBank/DDBJ databases">
        <title>Genome Sequence of Lactobacillus futsaii Y97, a Potential Probiotic Strain Isolated from the Futsai of Taiwan.</title>
        <authorList>
            <person name="Du X."/>
        </authorList>
    </citation>
    <scope>NUCLEOTIDE SEQUENCE [LARGE SCALE GENOMIC DNA]</scope>
    <source>
        <strain evidence="1 2">Y97</strain>
    </source>
</reference>
<evidence type="ECO:0000313" key="2">
    <source>
        <dbReference type="Proteomes" id="UP000310673"/>
    </source>
</evidence>
<dbReference type="AlphaFoldDB" id="A0A5B7T646"/>
<dbReference type="CDD" id="cd21059">
    <property type="entry name" value="LciA-like"/>
    <property type="match status" value="1"/>
</dbReference>
<dbReference type="Pfam" id="PF08951">
    <property type="entry name" value="EntA_Immun"/>
    <property type="match status" value="1"/>
</dbReference>
<name>A0A5B7T646_9LACO</name>
<gene>
    <name evidence="1" type="ORF">FG051_11340</name>
</gene>
<dbReference type="EMBL" id="CP040736">
    <property type="protein sequence ID" value="QCX25651.1"/>
    <property type="molecule type" value="Genomic_DNA"/>
</dbReference>
<dbReference type="InterPro" id="IPR015046">
    <property type="entry name" value="LciA_Immunity-like"/>
</dbReference>
<protein>
    <recommendedName>
        <fullName evidence="3">Bacteriocin immunity protein</fullName>
    </recommendedName>
</protein>
<evidence type="ECO:0000313" key="1">
    <source>
        <dbReference type="EMBL" id="QCX25651.1"/>
    </source>
</evidence>
<organism evidence="1 2">
    <name type="scientific">Companilactobacillus futsaii</name>
    <dbReference type="NCBI Taxonomy" id="938155"/>
    <lineage>
        <taxon>Bacteria</taxon>
        <taxon>Bacillati</taxon>
        <taxon>Bacillota</taxon>
        <taxon>Bacilli</taxon>
        <taxon>Lactobacillales</taxon>
        <taxon>Lactobacillaceae</taxon>
        <taxon>Companilactobacillus</taxon>
    </lineage>
</organism>
<dbReference type="KEGG" id="lft:FG051_11340"/>
<dbReference type="Proteomes" id="UP000310673">
    <property type="component" value="Chromosome"/>
</dbReference>